<accession>A0A0L6U8E7</accession>
<keyword evidence="2" id="KW-1185">Reference proteome</keyword>
<organism evidence="1 2">
    <name type="scientific">Puccinia sorghi</name>
    <dbReference type="NCBI Taxonomy" id="27349"/>
    <lineage>
        <taxon>Eukaryota</taxon>
        <taxon>Fungi</taxon>
        <taxon>Dikarya</taxon>
        <taxon>Basidiomycota</taxon>
        <taxon>Pucciniomycotina</taxon>
        <taxon>Pucciniomycetes</taxon>
        <taxon>Pucciniales</taxon>
        <taxon>Pucciniaceae</taxon>
        <taxon>Puccinia</taxon>
    </lineage>
</organism>
<sequence length="119" mass="14010">FERKLRFMMAPDWWQEAQAKWQAKKINSNSNGCEITAKKDSFEVLKDGITRFRGKVENNLFAMDNPDRVGGSVTHTANFSQSQTDSLRSIHERFERWLRVQSLLSACYQFRDNLTRYNI</sequence>
<dbReference type="EMBL" id="LAVV01014628">
    <property type="protein sequence ID" value="KNZ44567.1"/>
    <property type="molecule type" value="Genomic_DNA"/>
</dbReference>
<feature type="non-terminal residue" evidence="1">
    <location>
        <position position="1"/>
    </location>
</feature>
<reference evidence="1 2" key="1">
    <citation type="submission" date="2015-08" db="EMBL/GenBank/DDBJ databases">
        <title>Next Generation Sequencing and Analysis of the Genome of Puccinia sorghi L Schw, the Causal Agent of Maize Common Rust.</title>
        <authorList>
            <person name="Rochi L."/>
            <person name="Burguener G."/>
            <person name="Darino M."/>
            <person name="Turjanski A."/>
            <person name="Kreff E."/>
            <person name="Dieguez M.J."/>
            <person name="Sacco F."/>
        </authorList>
    </citation>
    <scope>NUCLEOTIDE SEQUENCE [LARGE SCALE GENOMIC DNA]</scope>
    <source>
        <strain evidence="1 2">RO10H11247</strain>
    </source>
</reference>
<dbReference type="VEuPathDB" id="FungiDB:VP01_9020g1"/>
<dbReference type="OrthoDB" id="7691805at2759"/>
<evidence type="ECO:0000313" key="1">
    <source>
        <dbReference type="EMBL" id="KNZ44567.1"/>
    </source>
</evidence>
<dbReference type="AlphaFoldDB" id="A0A0L6U8E7"/>
<proteinExistence type="predicted"/>
<gene>
    <name evidence="1" type="ORF">VP01_9020g1</name>
</gene>
<comment type="caution">
    <text evidence="1">The sequence shown here is derived from an EMBL/GenBank/DDBJ whole genome shotgun (WGS) entry which is preliminary data.</text>
</comment>
<name>A0A0L6U8E7_9BASI</name>
<evidence type="ECO:0000313" key="2">
    <source>
        <dbReference type="Proteomes" id="UP000037035"/>
    </source>
</evidence>
<protein>
    <submittedName>
        <fullName evidence="1">Uncharacterized protein</fullName>
    </submittedName>
</protein>
<dbReference type="Proteomes" id="UP000037035">
    <property type="component" value="Unassembled WGS sequence"/>
</dbReference>